<dbReference type="InterPro" id="IPR017871">
    <property type="entry name" value="ABC_transporter-like_CS"/>
</dbReference>
<reference evidence="6" key="1">
    <citation type="submission" date="2020-10" db="EMBL/GenBank/DDBJ databases">
        <authorList>
            <person name="Gilroy R."/>
        </authorList>
    </citation>
    <scope>NUCLEOTIDE SEQUENCE</scope>
    <source>
        <strain evidence="6">ChiSxjej2B14-8506</strain>
    </source>
</reference>
<dbReference type="FunFam" id="3.40.50.300:FF:000016">
    <property type="entry name" value="Oligopeptide ABC transporter ATP-binding component"/>
    <property type="match status" value="1"/>
</dbReference>
<dbReference type="SMART" id="SM00382">
    <property type="entry name" value="AAA"/>
    <property type="match status" value="1"/>
</dbReference>
<dbReference type="AlphaFoldDB" id="A0A9D1LQT0"/>
<dbReference type="Gene3D" id="3.40.50.300">
    <property type="entry name" value="P-loop containing nucleotide triphosphate hydrolases"/>
    <property type="match status" value="1"/>
</dbReference>
<comment type="caution">
    <text evidence="6">The sequence shown here is derived from an EMBL/GenBank/DDBJ whole genome shotgun (WGS) entry which is preliminary data.</text>
</comment>
<sequence>MSKSEFILKVEDLQTYFPVKKGRKKNFVRAVDGVSFEVRQGETVGLVGESGCGKSTIGRTIMRFNNPTGGKIIFDGDDITTCDMGPYRRRMQMVFQDPYSSLDPRMSIGEIVGEPLDIQMPDMPAKERNERILEQIKLVGLNSEHLSRFPHEFSGGQRQRISIARSMVIKPEFMVLDEPVSALDVSIQAQIINMLMDLQQQLGMAYLFIAHDLAVVRHISQHVVVMYLGHVMEINESEDLYRHPLHPYTRALLSAIPVPDPKTSRTRQREILQGDVPSPINPPKGCVFCTRCRYATDECRSVLPRMEEVAPGHKVACHHFREID</sequence>
<dbReference type="CDD" id="cd03257">
    <property type="entry name" value="ABC_NikE_OppD_transporters"/>
    <property type="match status" value="1"/>
</dbReference>
<name>A0A9D1LQT0_9FIRM</name>
<dbReference type="GO" id="GO:0005524">
    <property type="term" value="F:ATP binding"/>
    <property type="evidence" value="ECO:0007669"/>
    <property type="project" value="UniProtKB-KW"/>
</dbReference>
<dbReference type="Proteomes" id="UP000824123">
    <property type="component" value="Unassembled WGS sequence"/>
</dbReference>
<gene>
    <name evidence="6" type="ORF">IAC59_03610</name>
</gene>
<dbReference type="PANTHER" id="PTHR43776">
    <property type="entry name" value="TRANSPORT ATP-BINDING PROTEIN"/>
    <property type="match status" value="1"/>
</dbReference>
<evidence type="ECO:0000259" key="5">
    <source>
        <dbReference type="PROSITE" id="PS50893"/>
    </source>
</evidence>
<dbReference type="PROSITE" id="PS00211">
    <property type="entry name" value="ABC_TRANSPORTER_1"/>
    <property type="match status" value="1"/>
</dbReference>
<evidence type="ECO:0000313" key="6">
    <source>
        <dbReference type="EMBL" id="HIU46330.1"/>
    </source>
</evidence>
<dbReference type="NCBIfam" id="TIGR01727">
    <property type="entry name" value="oligo_HPY"/>
    <property type="match status" value="1"/>
</dbReference>
<dbReference type="NCBIfam" id="NF008453">
    <property type="entry name" value="PRK11308.1"/>
    <property type="match status" value="1"/>
</dbReference>
<protein>
    <submittedName>
        <fullName evidence="6">Dipeptide ABC transporter ATP-binding protein</fullName>
    </submittedName>
</protein>
<dbReference type="SUPFAM" id="SSF52540">
    <property type="entry name" value="P-loop containing nucleoside triphosphate hydrolases"/>
    <property type="match status" value="1"/>
</dbReference>
<evidence type="ECO:0000313" key="7">
    <source>
        <dbReference type="Proteomes" id="UP000824123"/>
    </source>
</evidence>
<dbReference type="PANTHER" id="PTHR43776:SF7">
    <property type="entry name" value="D,D-DIPEPTIDE TRANSPORT ATP-BINDING PROTEIN DDPF-RELATED"/>
    <property type="match status" value="1"/>
</dbReference>
<reference evidence="6" key="2">
    <citation type="journal article" date="2021" name="PeerJ">
        <title>Extensive microbial diversity within the chicken gut microbiome revealed by metagenomics and culture.</title>
        <authorList>
            <person name="Gilroy R."/>
            <person name="Ravi A."/>
            <person name="Getino M."/>
            <person name="Pursley I."/>
            <person name="Horton D.L."/>
            <person name="Alikhan N.F."/>
            <person name="Baker D."/>
            <person name="Gharbi K."/>
            <person name="Hall N."/>
            <person name="Watson M."/>
            <person name="Adriaenssens E.M."/>
            <person name="Foster-Nyarko E."/>
            <person name="Jarju S."/>
            <person name="Secka A."/>
            <person name="Antonio M."/>
            <person name="Oren A."/>
            <person name="Chaudhuri R.R."/>
            <person name="La Ragione R."/>
            <person name="Hildebrand F."/>
            <person name="Pallen M.J."/>
        </authorList>
    </citation>
    <scope>NUCLEOTIDE SEQUENCE</scope>
    <source>
        <strain evidence="6">ChiSxjej2B14-8506</strain>
    </source>
</reference>
<evidence type="ECO:0000256" key="1">
    <source>
        <dbReference type="ARBA" id="ARBA00005417"/>
    </source>
</evidence>
<dbReference type="PROSITE" id="PS50893">
    <property type="entry name" value="ABC_TRANSPORTER_2"/>
    <property type="match status" value="1"/>
</dbReference>
<accession>A0A9D1LQT0</accession>
<dbReference type="InterPro" id="IPR003439">
    <property type="entry name" value="ABC_transporter-like_ATP-bd"/>
</dbReference>
<dbReference type="Pfam" id="PF00005">
    <property type="entry name" value="ABC_tran"/>
    <property type="match status" value="1"/>
</dbReference>
<dbReference type="InterPro" id="IPR003593">
    <property type="entry name" value="AAA+_ATPase"/>
</dbReference>
<dbReference type="InterPro" id="IPR050319">
    <property type="entry name" value="ABC_transp_ATP-bind"/>
</dbReference>
<dbReference type="InterPro" id="IPR027417">
    <property type="entry name" value="P-loop_NTPase"/>
</dbReference>
<proteinExistence type="inferred from homology"/>
<dbReference type="Pfam" id="PF08352">
    <property type="entry name" value="oligo_HPY"/>
    <property type="match status" value="1"/>
</dbReference>
<keyword evidence="3" id="KW-0547">Nucleotide-binding</keyword>
<evidence type="ECO:0000256" key="2">
    <source>
        <dbReference type="ARBA" id="ARBA00022448"/>
    </source>
</evidence>
<dbReference type="GO" id="GO:0055085">
    <property type="term" value="P:transmembrane transport"/>
    <property type="evidence" value="ECO:0007669"/>
    <property type="project" value="UniProtKB-ARBA"/>
</dbReference>
<dbReference type="InterPro" id="IPR013563">
    <property type="entry name" value="Oligopep_ABC_C"/>
</dbReference>
<dbReference type="EMBL" id="DVNK01000026">
    <property type="protein sequence ID" value="HIU46330.1"/>
    <property type="molecule type" value="Genomic_DNA"/>
</dbReference>
<feature type="domain" description="ABC transporter" evidence="5">
    <location>
        <begin position="8"/>
        <end position="253"/>
    </location>
</feature>
<organism evidence="6 7">
    <name type="scientific">Candidatus Fimadaptatus faecigallinarum</name>
    <dbReference type="NCBI Taxonomy" id="2840814"/>
    <lineage>
        <taxon>Bacteria</taxon>
        <taxon>Bacillati</taxon>
        <taxon>Bacillota</taxon>
        <taxon>Clostridia</taxon>
        <taxon>Eubacteriales</taxon>
        <taxon>Candidatus Fimadaptatus</taxon>
    </lineage>
</organism>
<evidence type="ECO:0000256" key="4">
    <source>
        <dbReference type="ARBA" id="ARBA00022840"/>
    </source>
</evidence>
<keyword evidence="2" id="KW-0813">Transport</keyword>
<comment type="similarity">
    <text evidence="1">Belongs to the ABC transporter superfamily.</text>
</comment>
<evidence type="ECO:0000256" key="3">
    <source>
        <dbReference type="ARBA" id="ARBA00022741"/>
    </source>
</evidence>
<dbReference type="GO" id="GO:0015833">
    <property type="term" value="P:peptide transport"/>
    <property type="evidence" value="ECO:0007669"/>
    <property type="project" value="InterPro"/>
</dbReference>
<dbReference type="GO" id="GO:0016887">
    <property type="term" value="F:ATP hydrolysis activity"/>
    <property type="evidence" value="ECO:0007669"/>
    <property type="project" value="InterPro"/>
</dbReference>
<keyword evidence="4 6" id="KW-0067">ATP-binding</keyword>